<proteinExistence type="predicted"/>
<evidence type="ECO:0000256" key="2">
    <source>
        <dbReference type="ARBA" id="ARBA00023157"/>
    </source>
</evidence>
<dbReference type="CDD" id="cd03590">
    <property type="entry name" value="CLECT_DC-SIGN_like"/>
    <property type="match status" value="1"/>
</dbReference>
<evidence type="ECO:0000313" key="5">
    <source>
        <dbReference type="Proteomes" id="UP000261560"/>
    </source>
</evidence>
<organism evidence="4 5">
    <name type="scientific">Oryzias melastigma</name>
    <name type="common">Marine medaka</name>
    <dbReference type="NCBI Taxonomy" id="30732"/>
    <lineage>
        <taxon>Eukaryota</taxon>
        <taxon>Metazoa</taxon>
        <taxon>Chordata</taxon>
        <taxon>Craniata</taxon>
        <taxon>Vertebrata</taxon>
        <taxon>Euteleostomi</taxon>
        <taxon>Actinopterygii</taxon>
        <taxon>Neopterygii</taxon>
        <taxon>Teleostei</taxon>
        <taxon>Neoteleostei</taxon>
        <taxon>Acanthomorphata</taxon>
        <taxon>Ovalentaria</taxon>
        <taxon>Atherinomorphae</taxon>
        <taxon>Beloniformes</taxon>
        <taxon>Adrianichthyidae</taxon>
        <taxon>Oryziinae</taxon>
        <taxon>Oryzias</taxon>
    </lineage>
</organism>
<keyword evidence="2" id="KW-1015">Disulfide bond</keyword>
<dbReference type="GeneTree" id="ENSGT01020000230338"/>
<dbReference type="SUPFAM" id="SSF56436">
    <property type="entry name" value="C-type lectin-like"/>
    <property type="match status" value="1"/>
</dbReference>
<dbReference type="PANTHER" id="PTHR22803">
    <property type="entry name" value="MANNOSE, PHOSPHOLIPASE, LECTIN RECEPTOR RELATED"/>
    <property type="match status" value="1"/>
</dbReference>
<keyword evidence="5" id="KW-1185">Reference proteome</keyword>
<dbReference type="OMA" id="CANIWIG"/>
<reference evidence="4" key="2">
    <citation type="submission" date="2025-09" db="UniProtKB">
        <authorList>
            <consortium name="Ensembl"/>
        </authorList>
    </citation>
    <scope>IDENTIFICATION</scope>
</reference>
<dbReference type="InterPro" id="IPR050111">
    <property type="entry name" value="C-type_lectin/snaclec_domain"/>
</dbReference>
<evidence type="ECO:0000256" key="1">
    <source>
        <dbReference type="ARBA" id="ARBA00022734"/>
    </source>
</evidence>
<protein>
    <recommendedName>
        <fullName evidence="3">C-type lectin domain-containing protein</fullName>
    </recommendedName>
</protein>
<dbReference type="SMART" id="SM00034">
    <property type="entry name" value="CLECT"/>
    <property type="match status" value="1"/>
</dbReference>
<dbReference type="Gene3D" id="3.10.100.10">
    <property type="entry name" value="Mannose-Binding Protein A, subunit A"/>
    <property type="match status" value="1"/>
</dbReference>
<dbReference type="InterPro" id="IPR033989">
    <property type="entry name" value="CD209-like_CTLD"/>
</dbReference>
<feature type="domain" description="C-type lectin" evidence="3">
    <location>
        <begin position="36"/>
        <end position="150"/>
    </location>
</feature>
<dbReference type="PROSITE" id="PS50041">
    <property type="entry name" value="C_TYPE_LECTIN_2"/>
    <property type="match status" value="1"/>
</dbReference>
<accession>A0A3B3DGJ8</accession>
<dbReference type="Ensembl" id="ENSOMET00000031871.1">
    <property type="protein sequence ID" value="ENSOMEP00000028530.1"/>
    <property type="gene ID" value="ENSOMEG00000011653.1"/>
</dbReference>
<evidence type="ECO:0000259" key="3">
    <source>
        <dbReference type="PROSITE" id="PS50041"/>
    </source>
</evidence>
<dbReference type="GO" id="GO:0030246">
    <property type="term" value="F:carbohydrate binding"/>
    <property type="evidence" value="ECO:0007669"/>
    <property type="project" value="UniProtKB-KW"/>
</dbReference>
<dbReference type="AlphaFoldDB" id="A0A3B3DGJ8"/>
<dbReference type="Proteomes" id="UP000261560">
    <property type="component" value="Unplaced"/>
</dbReference>
<dbReference type="PROSITE" id="PS00615">
    <property type="entry name" value="C_TYPE_LECTIN_1"/>
    <property type="match status" value="1"/>
</dbReference>
<dbReference type="InterPro" id="IPR018378">
    <property type="entry name" value="C-type_lectin_CS"/>
</dbReference>
<dbReference type="InterPro" id="IPR016187">
    <property type="entry name" value="CTDL_fold"/>
</dbReference>
<dbReference type="InterPro" id="IPR016186">
    <property type="entry name" value="C-type_lectin-like/link_sf"/>
</dbReference>
<dbReference type="Pfam" id="PF00059">
    <property type="entry name" value="Lectin_C"/>
    <property type="match status" value="1"/>
</dbReference>
<keyword evidence="1" id="KW-0430">Lectin</keyword>
<evidence type="ECO:0000313" key="4">
    <source>
        <dbReference type="Ensembl" id="ENSOMEP00000028530.1"/>
    </source>
</evidence>
<sequence length="159" mass="19063">HIRRSCFRLCRQKMLDIRHNLGSFWYHYLKQNWIHFSGSFYYISTTEKSWQSSRDDCLGRGADLITIDSREENEFARKFEKRLWIGLSDRQSEGNWIWQDGSPLRKSFWQPEEPNSYSGTDEDCVEIGNFDDDNSWNDLVCTEAIFWICEKKTEINKLL</sequence>
<dbReference type="InterPro" id="IPR001304">
    <property type="entry name" value="C-type_lectin-like"/>
</dbReference>
<name>A0A3B3DGJ8_ORYME</name>
<reference evidence="4" key="1">
    <citation type="submission" date="2025-08" db="UniProtKB">
        <authorList>
            <consortium name="Ensembl"/>
        </authorList>
    </citation>
    <scope>IDENTIFICATION</scope>
</reference>